<proteinExistence type="predicted"/>
<reference evidence="1" key="1">
    <citation type="journal article" date="2021" name="Proc. Natl. Acad. Sci. U.S.A.">
        <title>A Catalog of Tens of Thousands of Viruses from Human Metagenomes Reveals Hidden Associations with Chronic Diseases.</title>
        <authorList>
            <person name="Tisza M.J."/>
            <person name="Buck C.B."/>
        </authorList>
    </citation>
    <scope>NUCLEOTIDE SEQUENCE</scope>
    <source>
        <strain evidence="1">CtmYS12</strain>
    </source>
</reference>
<accession>A0A8S5P629</accession>
<sequence>MLKKTITYTDFNGTERTEDYYFNLSKAELLEMEVSTTGGYAEKVQAIIDAKDSPDIMKIFKELLLKAYGEKSADGKRFIKIDDNGRPLAIAFEQTPAYSEIFMELATDTDAGSAFINGILPADLIKEANKAALPKVVK</sequence>
<name>A0A8S5P629_9CAUD</name>
<evidence type="ECO:0000313" key="1">
    <source>
        <dbReference type="EMBL" id="DAE02534.1"/>
    </source>
</evidence>
<dbReference type="Pfam" id="PF23803">
    <property type="entry name" value="Phage_TAC_17"/>
    <property type="match status" value="1"/>
</dbReference>
<organism evidence="1">
    <name type="scientific">Siphoviridae sp. ctmYS12</name>
    <dbReference type="NCBI Taxonomy" id="2825652"/>
    <lineage>
        <taxon>Viruses</taxon>
        <taxon>Duplodnaviria</taxon>
        <taxon>Heunggongvirae</taxon>
        <taxon>Uroviricota</taxon>
        <taxon>Caudoviricetes</taxon>
    </lineage>
</organism>
<protein>
    <submittedName>
        <fullName evidence="1">Uncharacterized protein</fullName>
    </submittedName>
</protein>
<dbReference type="EMBL" id="BK015347">
    <property type="protein sequence ID" value="DAE02534.1"/>
    <property type="molecule type" value="Genomic_DNA"/>
</dbReference>
<dbReference type="InterPro" id="IPR057005">
    <property type="entry name" value="Phage_TAC_17"/>
</dbReference>